<evidence type="ECO:0000256" key="3">
    <source>
        <dbReference type="ARBA" id="ARBA00022839"/>
    </source>
</evidence>
<dbReference type="PANTHER" id="PTHR23044:SF61">
    <property type="entry name" value="3'-5' EXORIBONUCLEASE 1-RELATED"/>
    <property type="match status" value="1"/>
</dbReference>
<organism evidence="5 6">
    <name type="scientific">Shewanella sairae</name>
    <dbReference type="NCBI Taxonomy" id="190310"/>
    <lineage>
        <taxon>Bacteria</taxon>
        <taxon>Pseudomonadati</taxon>
        <taxon>Pseudomonadota</taxon>
        <taxon>Gammaproteobacteria</taxon>
        <taxon>Alteromonadales</taxon>
        <taxon>Shewanellaceae</taxon>
        <taxon>Shewanella</taxon>
    </lineage>
</organism>
<reference evidence="5" key="1">
    <citation type="submission" date="2021-05" db="EMBL/GenBank/DDBJ databases">
        <title>Molecular characterization for Shewanella algae harboring chromosomal blaOXA-55-like strains isolated from clinical and environment sample.</title>
        <authorList>
            <person name="Ohama Y."/>
            <person name="Aoki K."/>
            <person name="Harada S."/>
            <person name="Moriya K."/>
            <person name="Ishii Y."/>
            <person name="Tateda K."/>
        </authorList>
    </citation>
    <scope>NUCLEOTIDE SEQUENCE</scope>
    <source>
        <strain evidence="5">JCM 11563</strain>
    </source>
</reference>
<dbReference type="Pfam" id="PF00929">
    <property type="entry name" value="RNase_T"/>
    <property type="match status" value="1"/>
</dbReference>
<dbReference type="InterPro" id="IPR051274">
    <property type="entry name" value="3-5_Exoribonuclease"/>
</dbReference>
<evidence type="ECO:0000256" key="2">
    <source>
        <dbReference type="ARBA" id="ARBA00022801"/>
    </source>
</evidence>
<dbReference type="PANTHER" id="PTHR23044">
    <property type="entry name" value="3'-5' EXONUCLEASE ERI1-RELATED"/>
    <property type="match status" value="1"/>
</dbReference>
<dbReference type="RefSeq" id="WP_220781560.1">
    <property type="nucleotide sequence ID" value="NZ_BPEY01000045.1"/>
</dbReference>
<keyword evidence="2" id="KW-0378">Hydrolase</keyword>
<sequence length="219" mass="24819">MEQRVSLVIHIATLQVFALEFEYTRGGLRGLLSQHKYLLIIDIEHTCTEDGSVPANERETIEIGAVLVSTDTLCIVKEFNRLVHPVRHPELSAFCTNFTGIPQSLLANQDIFSQAFRLFETWLPADNDYVFCSWGSYDLTQINIDCDFHRLPEYKPSTVVNLKKAFAKTQRIKPQIGLKKALEISGISIEGTHHRALSDALNTVKLLSFIFGENNLIER</sequence>
<name>A0ABQ4PI52_9GAMM</name>
<dbReference type="CDD" id="cd06133">
    <property type="entry name" value="ERI-1_3'hExo_like"/>
    <property type="match status" value="1"/>
</dbReference>
<gene>
    <name evidence="5" type="ORF">TUM4438_25700</name>
</gene>
<keyword evidence="1" id="KW-0540">Nuclease</keyword>
<dbReference type="SMART" id="SM00479">
    <property type="entry name" value="EXOIII"/>
    <property type="match status" value="1"/>
</dbReference>
<dbReference type="SUPFAM" id="SSF53098">
    <property type="entry name" value="Ribonuclease H-like"/>
    <property type="match status" value="1"/>
</dbReference>
<comment type="caution">
    <text evidence="5">The sequence shown here is derived from an EMBL/GenBank/DDBJ whole genome shotgun (WGS) entry which is preliminary data.</text>
</comment>
<dbReference type="InterPro" id="IPR013520">
    <property type="entry name" value="Ribonucl_H"/>
</dbReference>
<evidence type="ECO:0000256" key="1">
    <source>
        <dbReference type="ARBA" id="ARBA00022722"/>
    </source>
</evidence>
<dbReference type="Gene3D" id="3.30.420.10">
    <property type="entry name" value="Ribonuclease H-like superfamily/Ribonuclease H"/>
    <property type="match status" value="1"/>
</dbReference>
<dbReference type="InterPro" id="IPR047201">
    <property type="entry name" value="ERI-1_3'hExo-like"/>
</dbReference>
<feature type="domain" description="Exonuclease" evidence="4">
    <location>
        <begin position="37"/>
        <end position="216"/>
    </location>
</feature>
<dbReference type="InterPro" id="IPR012337">
    <property type="entry name" value="RNaseH-like_sf"/>
</dbReference>
<protein>
    <submittedName>
        <fullName evidence="5">Exonuclease</fullName>
    </submittedName>
</protein>
<dbReference type="InterPro" id="IPR036397">
    <property type="entry name" value="RNaseH_sf"/>
</dbReference>
<proteinExistence type="predicted"/>
<accession>A0ABQ4PI52</accession>
<keyword evidence="3 5" id="KW-0269">Exonuclease</keyword>
<evidence type="ECO:0000313" key="5">
    <source>
        <dbReference type="EMBL" id="GIU47228.1"/>
    </source>
</evidence>
<dbReference type="Proteomes" id="UP000887104">
    <property type="component" value="Unassembled WGS sequence"/>
</dbReference>
<dbReference type="EMBL" id="BPEY01000045">
    <property type="protein sequence ID" value="GIU47228.1"/>
    <property type="molecule type" value="Genomic_DNA"/>
</dbReference>
<keyword evidence="6" id="KW-1185">Reference proteome</keyword>
<evidence type="ECO:0000313" key="6">
    <source>
        <dbReference type="Proteomes" id="UP000887104"/>
    </source>
</evidence>
<dbReference type="GO" id="GO:0004527">
    <property type="term" value="F:exonuclease activity"/>
    <property type="evidence" value="ECO:0007669"/>
    <property type="project" value="UniProtKB-KW"/>
</dbReference>
<evidence type="ECO:0000259" key="4">
    <source>
        <dbReference type="SMART" id="SM00479"/>
    </source>
</evidence>